<name>A0A1M6EFG9_9FLAO</name>
<sequence length="271" mass="30703">MKLNRRRFIQNIILGVTGFAVIDSYWLERYFISWTVFDLAEGETKKIKAIQLSDLHLKEIKYYHKSIAKRINEERPDVLFITGDTIEHRRDVPIIKEFLDLISKKIPKIAILGNKEYSGKIDLEALENTYSEQNGQLLINKSHLFMAKGREVNIVGIDDYVGGVPDFTKACQTIDKSRPIVVLNHCPAYREAIDAQAKTMEIAPLTILSGHTHGGQITFFGKPLFMPRGAGNYIKGWYTNSTSKMYVSKGVGTAILPLRFGARAEASIFYL</sequence>
<proteinExistence type="predicted"/>
<dbReference type="InterPro" id="IPR051158">
    <property type="entry name" value="Metallophosphoesterase_sf"/>
</dbReference>
<protein>
    <recommendedName>
        <fullName evidence="1">Calcineurin-like phosphoesterase domain-containing protein</fullName>
    </recommendedName>
</protein>
<dbReference type="Pfam" id="PF00149">
    <property type="entry name" value="Metallophos"/>
    <property type="match status" value="1"/>
</dbReference>
<dbReference type="RefSeq" id="WP_072763753.1">
    <property type="nucleotide sequence ID" value="NZ_FQYX01000006.1"/>
</dbReference>
<dbReference type="GO" id="GO:0016787">
    <property type="term" value="F:hydrolase activity"/>
    <property type="evidence" value="ECO:0007669"/>
    <property type="project" value="InterPro"/>
</dbReference>
<organism evidence="2 3">
    <name type="scientific">Arenibacter nanhaiticus</name>
    <dbReference type="NCBI Taxonomy" id="558155"/>
    <lineage>
        <taxon>Bacteria</taxon>
        <taxon>Pseudomonadati</taxon>
        <taxon>Bacteroidota</taxon>
        <taxon>Flavobacteriia</taxon>
        <taxon>Flavobacteriales</taxon>
        <taxon>Flavobacteriaceae</taxon>
        <taxon>Arenibacter</taxon>
    </lineage>
</organism>
<evidence type="ECO:0000259" key="1">
    <source>
        <dbReference type="Pfam" id="PF00149"/>
    </source>
</evidence>
<keyword evidence="3" id="KW-1185">Reference proteome</keyword>
<dbReference type="SUPFAM" id="SSF56300">
    <property type="entry name" value="Metallo-dependent phosphatases"/>
    <property type="match status" value="1"/>
</dbReference>
<dbReference type="InterPro" id="IPR029052">
    <property type="entry name" value="Metallo-depent_PP-like"/>
</dbReference>
<dbReference type="PANTHER" id="PTHR31302">
    <property type="entry name" value="TRANSMEMBRANE PROTEIN WITH METALLOPHOSPHOESTERASE DOMAIN-RELATED"/>
    <property type="match status" value="1"/>
</dbReference>
<dbReference type="EMBL" id="FQYX01000006">
    <property type="protein sequence ID" value="SHI84277.1"/>
    <property type="molecule type" value="Genomic_DNA"/>
</dbReference>
<reference evidence="2 3" key="1">
    <citation type="submission" date="2016-11" db="EMBL/GenBank/DDBJ databases">
        <authorList>
            <person name="Jaros S."/>
            <person name="Januszkiewicz K."/>
            <person name="Wedrychowicz H."/>
        </authorList>
    </citation>
    <scope>NUCLEOTIDE SEQUENCE [LARGE SCALE GENOMIC DNA]</scope>
    <source>
        <strain evidence="2 3">CGMCC 1.8863</strain>
    </source>
</reference>
<dbReference type="OrthoDB" id="9780884at2"/>
<gene>
    <name evidence="2" type="ORF">SAMN04487911_106139</name>
</gene>
<evidence type="ECO:0000313" key="2">
    <source>
        <dbReference type="EMBL" id="SHI84277.1"/>
    </source>
</evidence>
<dbReference type="InterPro" id="IPR004843">
    <property type="entry name" value="Calcineurin-like_PHP"/>
</dbReference>
<accession>A0A1M6EFG9</accession>
<dbReference type="AlphaFoldDB" id="A0A1M6EFG9"/>
<evidence type="ECO:0000313" key="3">
    <source>
        <dbReference type="Proteomes" id="UP000184231"/>
    </source>
</evidence>
<dbReference type="PANTHER" id="PTHR31302:SF0">
    <property type="entry name" value="TRANSMEMBRANE PROTEIN WITH METALLOPHOSPHOESTERASE DOMAIN"/>
    <property type="match status" value="1"/>
</dbReference>
<dbReference type="Gene3D" id="3.60.21.10">
    <property type="match status" value="1"/>
</dbReference>
<feature type="domain" description="Calcineurin-like phosphoesterase" evidence="1">
    <location>
        <begin position="49"/>
        <end position="214"/>
    </location>
</feature>
<dbReference type="Proteomes" id="UP000184231">
    <property type="component" value="Unassembled WGS sequence"/>
</dbReference>